<dbReference type="CDD" id="cd03220">
    <property type="entry name" value="ABC_KpsT_Wzt"/>
    <property type="match status" value="1"/>
</dbReference>
<keyword evidence="4 6" id="KW-0067">ATP-binding</keyword>
<reference evidence="6 7" key="1">
    <citation type="submission" date="2020-03" db="EMBL/GenBank/DDBJ databases">
        <title>Genomic Encyclopedia of Type Strains, Phase IV (KMG-IV): sequencing the most valuable type-strain genomes for metagenomic binning, comparative biology and taxonomic classification.</title>
        <authorList>
            <person name="Goeker M."/>
        </authorList>
    </citation>
    <scope>NUCLEOTIDE SEQUENCE [LARGE SCALE GENOMIC DNA]</scope>
    <source>
        <strain evidence="6 7">DSM 105096</strain>
    </source>
</reference>
<dbReference type="CDD" id="cd10147">
    <property type="entry name" value="Wzt_C-like"/>
    <property type="match status" value="1"/>
</dbReference>
<evidence type="ECO:0000256" key="2">
    <source>
        <dbReference type="ARBA" id="ARBA00022448"/>
    </source>
</evidence>
<dbReference type="InterPro" id="IPR029439">
    <property type="entry name" value="Wzt_C"/>
</dbReference>
<evidence type="ECO:0000313" key="6">
    <source>
        <dbReference type="EMBL" id="NJC26137.1"/>
    </source>
</evidence>
<dbReference type="GO" id="GO:0005524">
    <property type="term" value="F:ATP binding"/>
    <property type="evidence" value="ECO:0007669"/>
    <property type="project" value="UniProtKB-KW"/>
</dbReference>
<dbReference type="Gene3D" id="2.70.50.60">
    <property type="entry name" value="abc- transporter (atp binding component) like domain"/>
    <property type="match status" value="1"/>
</dbReference>
<dbReference type="InterPro" id="IPR050683">
    <property type="entry name" value="Bact_Polysacc_Export_ATP-bd"/>
</dbReference>
<dbReference type="Pfam" id="PF00005">
    <property type="entry name" value="ABC_tran"/>
    <property type="match status" value="1"/>
</dbReference>
<feature type="domain" description="ABC transporter" evidence="5">
    <location>
        <begin position="38"/>
        <end position="264"/>
    </location>
</feature>
<dbReference type="PROSITE" id="PS50893">
    <property type="entry name" value="ABC_TRANSPORTER_2"/>
    <property type="match status" value="1"/>
</dbReference>
<keyword evidence="3" id="KW-0547">Nucleotide-binding</keyword>
<keyword evidence="7" id="KW-1185">Reference proteome</keyword>
<dbReference type="InterPro" id="IPR027417">
    <property type="entry name" value="P-loop_NTPase"/>
</dbReference>
<evidence type="ECO:0000259" key="5">
    <source>
        <dbReference type="PROSITE" id="PS50893"/>
    </source>
</evidence>
<dbReference type="SUPFAM" id="SSF52540">
    <property type="entry name" value="P-loop containing nucleoside triphosphate hydrolases"/>
    <property type="match status" value="1"/>
</dbReference>
<dbReference type="InterPro" id="IPR003439">
    <property type="entry name" value="ABC_transporter-like_ATP-bd"/>
</dbReference>
<dbReference type="PANTHER" id="PTHR46743:SF2">
    <property type="entry name" value="TEICHOIC ACIDS EXPORT ATP-BINDING PROTEIN TAGH"/>
    <property type="match status" value="1"/>
</dbReference>
<gene>
    <name evidence="6" type="ORF">GGR27_001636</name>
</gene>
<evidence type="ECO:0000313" key="7">
    <source>
        <dbReference type="Proteomes" id="UP000770785"/>
    </source>
</evidence>
<dbReference type="InterPro" id="IPR003593">
    <property type="entry name" value="AAA+_ATPase"/>
</dbReference>
<dbReference type="PANTHER" id="PTHR46743">
    <property type="entry name" value="TEICHOIC ACIDS EXPORT ATP-BINDING PROTEIN TAGH"/>
    <property type="match status" value="1"/>
</dbReference>
<keyword evidence="2" id="KW-0813">Transport</keyword>
<dbReference type="PROSITE" id="PS00211">
    <property type="entry name" value="ABC_TRANSPORTER_1"/>
    <property type="match status" value="1"/>
</dbReference>
<protein>
    <submittedName>
        <fullName evidence="6">Lipopolysaccharide transport system ATP-binding protein</fullName>
    </submittedName>
</protein>
<dbReference type="Gene3D" id="3.40.50.300">
    <property type="entry name" value="P-loop containing nucleotide triphosphate hydrolases"/>
    <property type="match status" value="1"/>
</dbReference>
<dbReference type="InterPro" id="IPR017871">
    <property type="entry name" value="ABC_transporter-like_CS"/>
</dbReference>
<dbReference type="RefSeq" id="WP_168036893.1">
    <property type="nucleotide sequence ID" value="NZ_JAATJH010000002.1"/>
</dbReference>
<comment type="similarity">
    <text evidence="1">Belongs to the ABC transporter superfamily.</text>
</comment>
<dbReference type="Proteomes" id="UP000770785">
    <property type="component" value="Unassembled WGS sequence"/>
</dbReference>
<accession>A0ABX0XA99</accession>
<dbReference type="EMBL" id="JAATJH010000002">
    <property type="protein sequence ID" value="NJC26137.1"/>
    <property type="molecule type" value="Genomic_DNA"/>
</dbReference>
<sequence length="426" mass="46892">MIEVQNLGKRYRLGTMERSDTLVEAVKSTLLYPIRNFRRIASRKKFSGDETGDSSILWALKDVNFSVAKGEVLGIIGHNGAGKSSLLKVLSRITEPTTGQIALQGRVSSLLEVGTGFHDDLTGRDNVYMNGTILGMTRREVEEKFEEIIAFSGVEAHIDTPVKFYSSGMKVRLAFAVAAHLDPEILIIDEVLAVGDLAFQEKCLGKMDKVAKSGRTVLFVSHNMVAVEGLCSRCLLMENGRIIFNGGVQEAIHRYRAASMNLSERQVLADRTDREGSGGVRFTEMILNEGGEVYPFQPLVIDLTLESSTNFEDLVVAVQVSKGYREVLMTINNRLQGTKLPVVKGVNKIRITLPNLSMMPGHYLLDLWAGSMVDAEDRISAAGQLYVNERDIYGSGLVPMGQYHGSFIPEACSWEAYEKVTGIGTT</sequence>
<dbReference type="SMART" id="SM00382">
    <property type="entry name" value="AAA"/>
    <property type="match status" value="1"/>
</dbReference>
<name>A0ABX0XA99_9BACT</name>
<comment type="caution">
    <text evidence="6">The sequence shown here is derived from an EMBL/GenBank/DDBJ whole genome shotgun (WGS) entry which is preliminary data.</text>
</comment>
<evidence type="ECO:0000256" key="1">
    <source>
        <dbReference type="ARBA" id="ARBA00005417"/>
    </source>
</evidence>
<proteinExistence type="inferred from homology"/>
<evidence type="ECO:0000256" key="4">
    <source>
        <dbReference type="ARBA" id="ARBA00022840"/>
    </source>
</evidence>
<dbReference type="InterPro" id="IPR015860">
    <property type="entry name" value="ABC_transpr_TagH-like"/>
</dbReference>
<organism evidence="6 7">
    <name type="scientific">Neolewinella antarctica</name>
    <dbReference type="NCBI Taxonomy" id="442734"/>
    <lineage>
        <taxon>Bacteria</taxon>
        <taxon>Pseudomonadati</taxon>
        <taxon>Bacteroidota</taxon>
        <taxon>Saprospiria</taxon>
        <taxon>Saprospirales</taxon>
        <taxon>Lewinellaceae</taxon>
        <taxon>Neolewinella</taxon>
    </lineage>
</organism>
<evidence type="ECO:0000256" key="3">
    <source>
        <dbReference type="ARBA" id="ARBA00022741"/>
    </source>
</evidence>